<feature type="region of interest" description="Disordered" evidence="1">
    <location>
        <begin position="86"/>
        <end position="106"/>
    </location>
</feature>
<reference evidence="2" key="1">
    <citation type="journal article" date="2023" name="Science">
        <title>Elucidation of the pathway for biosynthesis of saponin adjuvants from the soapbark tree.</title>
        <authorList>
            <person name="Reed J."/>
            <person name="Orme A."/>
            <person name="El-Demerdash A."/>
            <person name="Owen C."/>
            <person name="Martin L.B.B."/>
            <person name="Misra R.C."/>
            <person name="Kikuchi S."/>
            <person name="Rejzek M."/>
            <person name="Martin A.C."/>
            <person name="Harkess A."/>
            <person name="Leebens-Mack J."/>
            <person name="Louveau T."/>
            <person name="Stephenson M.J."/>
            <person name="Osbourn A."/>
        </authorList>
    </citation>
    <scope>NUCLEOTIDE SEQUENCE</scope>
    <source>
        <strain evidence="2">S10</strain>
    </source>
</reference>
<gene>
    <name evidence="2" type="ORF">O6P43_003258</name>
</gene>
<name>A0AAD7VLC6_QUISA</name>
<dbReference type="EMBL" id="JARAOO010000002">
    <property type="protein sequence ID" value="KAJ7979915.1"/>
    <property type="molecule type" value="Genomic_DNA"/>
</dbReference>
<keyword evidence="3" id="KW-1185">Reference proteome</keyword>
<proteinExistence type="predicted"/>
<protein>
    <submittedName>
        <fullName evidence="2">Uncharacterized protein</fullName>
    </submittedName>
</protein>
<evidence type="ECO:0000313" key="2">
    <source>
        <dbReference type="EMBL" id="KAJ7979915.1"/>
    </source>
</evidence>
<accession>A0AAD7VLC6</accession>
<sequence>MILSWLALASETNAEIESLRWSTMILSWLASLIIMKKELCDQVVRIDKLILKLQQGEAVVNIKEERANVINELLAGFQLMEETSKKDYNESGSAPHQDFSGLQYNF</sequence>
<feature type="compositionally biased region" description="Polar residues" evidence="1">
    <location>
        <begin position="90"/>
        <end position="106"/>
    </location>
</feature>
<organism evidence="2 3">
    <name type="scientific">Quillaja saponaria</name>
    <name type="common">Soap bark tree</name>
    <dbReference type="NCBI Taxonomy" id="32244"/>
    <lineage>
        <taxon>Eukaryota</taxon>
        <taxon>Viridiplantae</taxon>
        <taxon>Streptophyta</taxon>
        <taxon>Embryophyta</taxon>
        <taxon>Tracheophyta</taxon>
        <taxon>Spermatophyta</taxon>
        <taxon>Magnoliopsida</taxon>
        <taxon>eudicotyledons</taxon>
        <taxon>Gunneridae</taxon>
        <taxon>Pentapetalae</taxon>
        <taxon>rosids</taxon>
        <taxon>fabids</taxon>
        <taxon>Fabales</taxon>
        <taxon>Quillajaceae</taxon>
        <taxon>Quillaja</taxon>
    </lineage>
</organism>
<dbReference type="KEGG" id="qsa:O6P43_003258"/>
<evidence type="ECO:0000256" key="1">
    <source>
        <dbReference type="SAM" id="MobiDB-lite"/>
    </source>
</evidence>
<dbReference type="Proteomes" id="UP001163823">
    <property type="component" value="Chromosome 2"/>
</dbReference>
<evidence type="ECO:0000313" key="3">
    <source>
        <dbReference type="Proteomes" id="UP001163823"/>
    </source>
</evidence>
<dbReference type="AlphaFoldDB" id="A0AAD7VLC6"/>
<comment type="caution">
    <text evidence="2">The sequence shown here is derived from an EMBL/GenBank/DDBJ whole genome shotgun (WGS) entry which is preliminary data.</text>
</comment>